<evidence type="ECO:0000313" key="6">
    <source>
        <dbReference type="Proteomes" id="UP000002247"/>
    </source>
</evidence>
<feature type="domain" description="Mannitol dehydrogenase C-terminal" evidence="4">
    <location>
        <begin position="299"/>
        <end position="485"/>
    </location>
</feature>
<dbReference type="InterPro" id="IPR013328">
    <property type="entry name" value="6PGD_dom2"/>
</dbReference>
<dbReference type="SUPFAM" id="SSF48179">
    <property type="entry name" value="6-phosphogluconate dehydrogenase C-terminal domain-like"/>
    <property type="match status" value="1"/>
</dbReference>
<keyword evidence="1" id="KW-0560">Oxidoreductase</keyword>
<dbReference type="InterPro" id="IPR050988">
    <property type="entry name" value="Mannitol_DH/Oxidoreductase"/>
</dbReference>
<dbReference type="PRINTS" id="PR00084">
    <property type="entry name" value="MTLDHDRGNASE"/>
</dbReference>
<evidence type="ECO:0000313" key="5">
    <source>
        <dbReference type="EMBL" id="ADG99309.1"/>
    </source>
</evidence>
<dbReference type="AlphaFoldDB" id="D6ZDQ2"/>
<dbReference type="PANTHER" id="PTHR43362:SF1">
    <property type="entry name" value="MANNITOL DEHYDROGENASE 2-RELATED"/>
    <property type="match status" value="1"/>
</dbReference>
<dbReference type="STRING" id="640132.Srot_2878"/>
<dbReference type="InterPro" id="IPR013131">
    <property type="entry name" value="Mannitol_DH_N"/>
</dbReference>
<dbReference type="PANTHER" id="PTHR43362">
    <property type="entry name" value="MANNITOL DEHYDROGENASE DSF1-RELATED"/>
    <property type="match status" value="1"/>
</dbReference>
<dbReference type="GO" id="GO:0008926">
    <property type="term" value="F:mannitol-1-phosphate 5-dehydrogenase activity"/>
    <property type="evidence" value="ECO:0007669"/>
    <property type="project" value="UniProtKB-EC"/>
</dbReference>
<evidence type="ECO:0000256" key="1">
    <source>
        <dbReference type="ARBA" id="ARBA00023002"/>
    </source>
</evidence>
<reference evidence="5 6" key="1">
    <citation type="journal article" date="2010" name="Stand. Genomic Sci.">
        <title>Complete genome sequence of Segniliparus rotundus type strain (CDC 1076).</title>
        <authorList>
            <person name="Sikorski J."/>
            <person name="Lapidus A."/>
            <person name="Copeland A."/>
            <person name="Misra M."/>
            <person name="Glavina Del Rio T."/>
            <person name="Nolan M."/>
            <person name="Lucas S."/>
            <person name="Chen F."/>
            <person name="Tice H."/>
            <person name="Cheng J.F."/>
            <person name="Jando M."/>
            <person name="Schneider S."/>
            <person name="Bruce D."/>
            <person name="Goodwin L."/>
            <person name="Pitluck S."/>
            <person name="Liolios K."/>
            <person name="Mikhailova N."/>
            <person name="Pati A."/>
            <person name="Ivanova N."/>
            <person name="Mavromatis K."/>
            <person name="Chen A."/>
            <person name="Palaniappan K."/>
            <person name="Chertkov O."/>
            <person name="Land M."/>
            <person name="Hauser L."/>
            <person name="Chang Y.J."/>
            <person name="Jeffries C.D."/>
            <person name="Brettin T."/>
            <person name="Detter J.C."/>
            <person name="Han C."/>
            <person name="Rohde M."/>
            <person name="Goker M."/>
            <person name="Bristow J."/>
            <person name="Eisen J.A."/>
            <person name="Markowitz V."/>
            <person name="Hugenholtz P."/>
            <person name="Kyrpides N.C."/>
            <person name="Klenk H.P."/>
        </authorList>
    </citation>
    <scope>NUCLEOTIDE SEQUENCE [LARGE SCALE GENOMIC DNA]</scope>
    <source>
        <strain evidence="6">ATCC BAA-972 / CDC 1076 / CIP 108378 / DSM 44985 / JCM 13578</strain>
    </source>
</reference>
<sequence>MKLAKKPHMKLSQETLSHLTVPTPSYDRSKLTAGIAHFGVGGFHRAHQAMYLDRLFELGLAHDWAICGVGVLPGDLRIRRALAEQDYLYTLVTAHTDGARQARVIGSMVDYRYAPEDPEGVIELLADPAIRIISLTITEGSYNIRDSDGEFNADNPDIQRDLAGTGPPRTVFGLVASAFERRRQRGLGSPAILSCDNIAGNGDTARRAFTAYAQLHDPSLAQWIRENTTFPSSMVDRITPATTPEAIRQIERDFHVSDLWPVVAEPFAQWVVEDDFAAGRPPLEAILPFGEATVQLVQDVAPYELMKLRLLNAGHQALCYFASLAGHRLVHEAARDPLCAGFVRRYLEEATPTLLPVPGVDLGQYKRDLMERFANPHIADTVARLAAEASDRIPKFVLPAARDNLRAGRPADLAAALVASWARYAEGTDEAGAPIDVADRLASELGDRAKAWREDPLAFLAFRDVFGDLVDEPRFTRPYLRTLERLHRDGARAALRALVPTADRLQAATP</sequence>
<dbReference type="InterPro" id="IPR036291">
    <property type="entry name" value="NAD(P)-bd_dom_sf"/>
</dbReference>
<dbReference type="HOGENOM" id="CLU_027324_0_1_11"/>
<dbReference type="Gene3D" id="3.40.50.720">
    <property type="entry name" value="NAD(P)-binding Rossmann-like Domain"/>
    <property type="match status" value="1"/>
</dbReference>
<dbReference type="InterPro" id="IPR008927">
    <property type="entry name" value="6-PGluconate_DH-like_C_sf"/>
</dbReference>
<name>D6ZDQ2_SEGRD</name>
<protein>
    <submittedName>
        <fullName evidence="5">Mannitol dehydrogenase domain protein</fullName>
    </submittedName>
</protein>
<dbReference type="Pfam" id="PF08125">
    <property type="entry name" value="Mannitol_dh_C"/>
    <property type="match status" value="1"/>
</dbReference>
<dbReference type="InterPro" id="IPR000669">
    <property type="entry name" value="Mannitol_DH"/>
</dbReference>
<feature type="domain" description="Mannitol dehydrogenase N-terminal" evidence="3">
    <location>
        <begin position="34"/>
        <end position="284"/>
    </location>
</feature>
<keyword evidence="6" id="KW-1185">Reference proteome</keyword>
<dbReference type="Gene3D" id="1.10.1040.10">
    <property type="entry name" value="N-(1-d-carboxylethyl)-l-norvaline Dehydrogenase, domain 2"/>
    <property type="match status" value="1"/>
</dbReference>
<dbReference type="SUPFAM" id="SSF51735">
    <property type="entry name" value="NAD(P)-binding Rossmann-fold domains"/>
    <property type="match status" value="1"/>
</dbReference>
<accession>D6ZDQ2</accession>
<dbReference type="KEGG" id="srt:Srot_2878"/>
<evidence type="ECO:0000259" key="3">
    <source>
        <dbReference type="Pfam" id="PF01232"/>
    </source>
</evidence>
<evidence type="ECO:0000259" key="4">
    <source>
        <dbReference type="Pfam" id="PF08125"/>
    </source>
</evidence>
<dbReference type="eggNOG" id="COG0246">
    <property type="taxonomic scope" value="Bacteria"/>
</dbReference>
<dbReference type="EMBL" id="CP001958">
    <property type="protein sequence ID" value="ADG99309.1"/>
    <property type="molecule type" value="Genomic_DNA"/>
</dbReference>
<proteinExistence type="predicted"/>
<dbReference type="Pfam" id="PF01232">
    <property type="entry name" value="Mannitol_dh"/>
    <property type="match status" value="1"/>
</dbReference>
<dbReference type="Proteomes" id="UP000002247">
    <property type="component" value="Chromosome"/>
</dbReference>
<gene>
    <name evidence="5" type="ordered locus">Srot_2878</name>
</gene>
<organism evidence="5 6">
    <name type="scientific">Segniliparus rotundus (strain ATCC BAA-972 / CDC 1076 / CIP 108378 / DSM 44985 / JCM 13578)</name>
    <dbReference type="NCBI Taxonomy" id="640132"/>
    <lineage>
        <taxon>Bacteria</taxon>
        <taxon>Bacillati</taxon>
        <taxon>Actinomycetota</taxon>
        <taxon>Actinomycetes</taxon>
        <taxon>Mycobacteriales</taxon>
        <taxon>Segniliparaceae</taxon>
        <taxon>Segniliparus</taxon>
    </lineage>
</organism>
<comment type="catalytic activity">
    <reaction evidence="2">
        <text>D-mannitol 1-phosphate + NAD(+) = beta-D-fructose 6-phosphate + NADH + H(+)</text>
        <dbReference type="Rhea" id="RHEA:19661"/>
        <dbReference type="ChEBI" id="CHEBI:15378"/>
        <dbReference type="ChEBI" id="CHEBI:57540"/>
        <dbReference type="ChEBI" id="CHEBI:57634"/>
        <dbReference type="ChEBI" id="CHEBI:57945"/>
        <dbReference type="ChEBI" id="CHEBI:61381"/>
        <dbReference type="EC" id="1.1.1.17"/>
    </reaction>
</comment>
<evidence type="ECO:0000256" key="2">
    <source>
        <dbReference type="ARBA" id="ARBA00048615"/>
    </source>
</evidence>
<dbReference type="InterPro" id="IPR013118">
    <property type="entry name" value="Mannitol_DH_C"/>
</dbReference>